<dbReference type="InterPro" id="IPR023606">
    <property type="entry name" value="CoA-Trfase_III_dom_1_sf"/>
</dbReference>
<dbReference type="GO" id="GO:0008410">
    <property type="term" value="F:CoA-transferase activity"/>
    <property type="evidence" value="ECO:0007669"/>
    <property type="project" value="TreeGrafter"/>
</dbReference>
<dbReference type="InterPro" id="IPR050483">
    <property type="entry name" value="CoA-transferase_III_domain"/>
</dbReference>
<dbReference type="KEGG" id="bsol:FSW04_20540"/>
<keyword evidence="1 2" id="KW-0808">Transferase</keyword>
<dbReference type="Gene3D" id="3.30.1540.10">
    <property type="entry name" value="formyl-coa transferase, domain 3"/>
    <property type="match status" value="1"/>
</dbReference>
<dbReference type="InterPro" id="IPR003673">
    <property type="entry name" value="CoA-Trfase_fam_III"/>
</dbReference>
<dbReference type="InterPro" id="IPR044855">
    <property type="entry name" value="CoA-Trfase_III_dom3_sf"/>
</dbReference>
<evidence type="ECO:0000256" key="1">
    <source>
        <dbReference type="ARBA" id="ARBA00022679"/>
    </source>
</evidence>
<dbReference type="Proteomes" id="UP000321805">
    <property type="component" value="Chromosome"/>
</dbReference>
<evidence type="ECO:0000313" key="3">
    <source>
        <dbReference type="Proteomes" id="UP000321805"/>
    </source>
</evidence>
<dbReference type="AlphaFoldDB" id="A0A5B8UD14"/>
<proteinExistence type="predicted"/>
<dbReference type="PANTHER" id="PTHR48207">
    <property type="entry name" value="SUCCINATE--HYDROXYMETHYLGLUTARATE COA-TRANSFERASE"/>
    <property type="match status" value="1"/>
</dbReference>
<reference evidence="2 3" key="1">
    <citation type="journal article" date="2018" name="J. Microbiol.">
        <title>Baekduia soli gen. nov., sp. nov., a novel bacterium isolated from the soil of Baekdu Mountain and proposal of a novel family name, Baekduiaceae fam. nov.</title>
        <authorList>
            <person name="An D.S."/>
            <person name="Siddiqi M.Z."/>
            <person name="Kim K.H."/>
            <person name="Yu H.S."/>
            <person name="Im W.T."/>
        </authorList>
    </citation>
    <scope>NUCLEOTIDE SEQUENCE [LARGE SCALE GENOMIC DNA]</scope>
    <source>
        <strain evidence="2 3">BR7-21</strain>
    </source>
</reference>
<keyword evidence="3" id="KW-1185">Reference proteome</keyword>
<organism evidence="2 3">
    <name type="scientific">Baekduia soli</name>
    <dbReference type="NCBI Taxonomy" id="496014"/>
    <lineage>
        <taxon>Bacteria</taxon>
        <taxon>Bacillati</taxon>
        <taxon>Actinomycetota</taxon>
        <taxon>Thermoleophilia</taxon>
        <taxon>Solirubrobacterales</taxon>
        <taxon>Baekduiaceae</taxon>
        <taxon>Baekduia</taxon>
    </lineage>
</organism>
<dbReference type="EMBL" id="CP042430">
    <property type="protein sequence ID" value="QEC50854.1"/>
    <property type="molecule type" value="Genomic_DNA"/>
</dbReference>
<dbReference type="PANTHER" id="PTHR48207:SF3">
    <property type="entry name" value="SUCCINATE--HYDROXYMETHYLGLUTARATE COA-TRANSFERASE"/>
    <property type="match status" value="1"/>
</dbReference>
<dbReference type="Pfam" id="PF02515">
    <property type="entry name" value="CoA_transf_3"/>
    <property type="match status" value="1"/>
</dbReference>
<dbReference type="Gene3D" id="3.40.50.10540">
    <property type="entry name" value="Crotonobetainyl-coa:carnitine coa-transferase, domain 1"/>
    <property type="match status" value="1"/>
</dbReference>
<dbReference type="OrthoDB" id="9797653at2"/>
<name>A0A5B8UD14_9ACTN</name>
<accession>A0A5B8UD14</accession>
<gene>
    <name evidence="2" type="ORF">FSW04_20540</name>
</gene>
<evidence type="ECO:0000313" key="2">
    <source>
        <dbReference type="EMBL" id="QEC50854.1"/>
    </source>
</evidence>
<sequence>MTTTIAGPLATMILADLGADVIKIERPGTGDDGRHFPPLWHGDGTVFHAFNRNKRSIVLDVAQPSGRAAAAELVAAADVFVENFRPGKVDKLGLSYEAMSARNPRLVYCSISAFGRGDLGRELPGYDPVIQAFSGIMDATGEPGGQPVRSAASIIDVTTGMWGAMGIMAALARREHSGEGARLDTTLVDSGLMLMSHQILNLKVTGRPPQKTGSAFAATSPYEAFRTTEGWVMIAAGNNDLFGRVCRALDVPGLVDDPRFATVAARLEHRTKLHELLEARTSTMSDAEAEAILRAGGVPNSAVNRLDRTLAHPLAIEREMVVELEDDRVGVRLPLSSPAAPMRPAPSLGEHTRAVLEELGLDAALVHGALDEVRRDGAGA</sequence>
<protein>
    <submittedName>
        <fullName evidence="2">CoA transferase</fullName>
    </submittedName>
</protein>
<dbReference type="SUPFAM" id="SSF89796">
    <property type="entry name" value="CoA-transferase family III (CaiB/BaiF)"/>
    <property type="match status" value="1"/>
</dbReference>